<proteinExistence type="predicted"/>
<dbReference type="AlphaFoldDB" id="A0A6B0UZ59"/>
<evidence type="ECO:0008006" key="3">
    <source>
        <dbReference type="Google" id="ProtNLM"/>
    </source>
</evidence>
<evidence type="ECO:0000256" key="1">
    <source>
        <dbReference type="SAM" id="SignalP"/>
    </source>
</evidence>
<organism evidence="2">
    <name type="scientific">Ixodes ricinus</name>
    <name type="common">Common tick</name>
    <name type="synonym">Acarus ricinus</name>
    <dbReference type="NCBI Taxonomy" id="34613"/>
    <lineage>
        <taxon>Eukaryota</taxon>
        <taxon>Metazoa</taxon>
        <taxon>Ecdysozoa</taxon>
        <taxon>Arthropoda</taxon>
        <taxon>Chelicerata</taxon>
        <taxon>Arachnida</taxon>
        <taxon>Acari</taxon>
        <taxon>Parasitiformes</taxon>
        <taxon>Ixodida</taxon>
        <taxon>Ixodoidea</taxon>
        <taxon>Ixodidae</taxon>
        <taxon>Ixodinae</taxon>
        <taxon>Ixodes</taxon>
    </lineage>
</organism>
<accession>A0A6B0UZ59</accession>
<dbReference type="EMBL" id="GIFC01013114">
    <property type="protein sequence ID" value="MXU95197.1"/>
    <property type="molecule type" value="Transcribed_RNA"/>
</dbReference>
<reference evidence="2" key="1">
    <citation type="submission" date="2019-12" db="EMBL/GenBank/DDBJ databases">
        <title>An insight into the sialome of adult female Ixodes ricinus ticks feeding for 6 days.</title>
        <authorList>
            <person name="Perner J."/>
            <person name="Ribeiro J.M.C."/>
        </authorList>
    </citation>
    <scope>NUCLEOTIDE SEQUENCE</scope>
    <source>
        <strain evidence="2">Semi-engorged</strain>
        <tissue evidence="2">Salivary glands</tissue>
    </source>
</reference>
<feature type="chain" id="PRO_5025361800" description="Secreted protein" evidence="1">
    <location>
        <begin position="24"/>
        <end position="180"/>
    </location>
</feature>
<protein>
    <recommendedName>
        <fullName evidence="3">Secreted protein</fullName>
    </recommendedName>
</protein>
<name>A0A6B0UZ59_IXORI</name>
<feature type="signal peptide" evidence="1">
    <location>
        <begin position="1"/>
        <end position="23"/>
    </location>
</feature>
<sequence length="180" mass="19818">MGGSGRCVHRWWWRGCHWWLVHGFSMLGRRSSVPTISTGVLSHKLVPLRRRGRLLPAMVERLRPRGRSGRHACLRSDAGPAVDRVGRGWRKLPPDADPWEGEVGGCHAEALVHTVPQHCKTGLCGVQQIVDGTGQAPLGSQDGSVLPQEIRQSPRLDGLGLATQLGHRSTQDHHLLDQLL</sequence>
<evidence type="ECO:0000313" key="2">
    <source>
        <dbReference type="EMBL" id="MXU95197.1"/>
    </source>
</evidence>
<keyword evidence="1" id="KW-0732">Signal</keyword>